<dbReference type="SUPFAM" id="SSF46689">
    <property type="entry name" value="Homeodomain-like"/>
    <property type="match status" value="1"/>
</dbReference>
<dbReference type="Pfam" id="PF00158">
    <property type="entry name" value="Sigma54_activat"/>
    <property type="match status" value="1"/>
</dbReference>
<dbReference type="Pfam" id="PF02954">
    <property type="entry name" value="HTH_8"/>
    <property type="match status" value="1"/>
</dbReference>
<evidence type="ECO:0000256" key="2">
    <source>
        <dbReference type="ARBA" id="ARBA00022741"/>
    </source>
</evidence>
<dbReference type="SUPFAM" id="SSF52172">
    <property type="entry name" value="CheY-like"/>
    <property type="match status" value="1"/>
</dbReference>
<feature type="compositionally biased region" description="Low complexity" evidence="9">
    <location>
        <begin position="400"/>
        <end position="441"/>
    </location>
</feature>
<evidence type="ECO:0000256" key="8">
    <source>
        <dbReference type="PROSITE-ProRule" id="PRU00169"/>
    </source>
</evidence>
<keyword evidence="13" id="KW-1185">Reference proteome</keyword>
<dbReference type="GO" id="GO:0005524">
    <property type="term" value="F:ATP binding"/>
    <property type="evidence" value="ECO:0007669"/>
    <property type="project" value="UniProtKB-KW"/>
</dbReference>
<evidence type="ECO:0000256" key="4">
    <source>
        <dbReference type="ARBA" id="ARBA00023012"/>
    </source>
</evidence>
<dbReference type="Gene3D" id="1.10.8.60">
    <property type="match status" value="1"/>
</dbReference>
<reference evidence="12 13" key="1">
    <citation type="journal article" date="2022" name="IScience">
        <title>An ultrasensitive nanofiber-based assay for enzymatic hydrolysis and deep-sea microbial degradation of cellulose.</title>
        <authorList>
            <person name="Tsudome M."/>
            <person name="Tachioka M."/>
            <person name="Miyazaki M."/>
            <person name="Uchimura K."/>
            <person name="Tsuda M."/>
            <person name="Takaki Y."/>
            <person name="Deguchi S."/>
        </authorList>
    </citation>
    <scope>NUCLEOTIDE SEQUENCE [LARGE SCALE GENOMIC DNA]</scope>
    <source>
        <strain evidence="12 13">GE09</strain>
    </source>
</reference>
<organism evidence="12 13">
    <name type="scientific">Marinagarivorans cellulosilyticus</name>
    <dbReference type="NCBI Taxonomy" id="2721545"/>
    <lineage>
        <taxon>Bacteria</taxon>
        <taxon>Pseudomonadati</taxon>
        <taxon>Pseudomonadota</taxon>
        <taxon>Gammaproteobacteria</taxon>
        <taxon>Cellvibrionales</taxon>
        <taxon>Cellvibrionaceae</taxon>
        <taxon>Marinagarivorans</taxon>
    </lineage>
</organism>
<keyword evidence="3" id="KW-0067">ATP-binding</keyword>
<dbReference type="InterPro" id="IPR025944">
    <property type="entry name" value="Sigma_54_int_dom_CS"/>
</dbReference>
<dbReference type="InterPro" id="IPR001789">
    <property type="entry name" value="Sig_transdc_resp-reg_receiver"/>
</dbReference>
<dbReference type="PROSITE" id="PS00688">
    <property type="entry name" value="SIGMA54_INTERACT_3"/>
    <property type="match status" value="1"/>
</dbReference>
<evidence type="ECO:0000259" key="10">
    <source>
        <dbReference type="PROSITE" id="PS50045"/>
    </source>
</evidence>
<evidence type="ECO:0000256" key="7">
    <source>
        <dbReference type="ARBA" id="ARBA00023163"/>
    </source>
</evidence>
<dbReference type="Pfam" id="PF25601">
    <property type="entry name" value="AAA_lid_14"/>
    <property type="match status" value="1"/>
</dbReference>
<sequence>MTHRTRILIVEDTQSLAVTYQMYLSSLAVEVELCETGKDAMVSIDNAPPDLVLLDLNLPDISGQEVLSWIIAKHDCEVVIVTAHGSVDLAMELIRAGAKDFLEKPVSADRLRTTARNCLENHNLKSTVANIQKTLTRDHYHGFIGACLPIQAVYKTIDAAAPSKATVFITGESGTGKEVCAEAIQRQSPRHNKPFIAINCGAIPRELIESELFGHVKGAFTGAHNERKGAVLEANGGTLFLDEIGEMPLDLQTKLLRFLQNGTVQKVGSSKVEHVDVRVICATNRDPLEEVQNGNFREDLYYRLNVLPIELPPLRERDKDITLLATRFLSKFASEENKPFEGISDNVQQVFLNYPWPGNIRQLQNVMRNIVVLHNDTTVQREHLPPPLNHNKWQSTVSETTPISPTPQAAAIPPAEQPAASEALAQPEQAPATATAMQTASPTPPMVTPHYTPAISSDQPHRVRTLAEVEREAIEIAISAANGNIPKAAALLDVSPSTIYRKKQNWEKSALQ</sequence>
<protein>
    <submittedName>
        <fullName evidence="12">Two-component system, repressor protein LuxO</fullName>
    </submittedName>
</protein>
<evidence type="ECO:0000313" key="12">
    <source>
        <dbReference type="EMBL" id="BCD98209.1"/>
    </source>
</evidence>
<dbReference type="CDD" id="cd17572">
    <property type="entry name" value="REC_NtrC1-like"/>
    <property type="match status" value="1"/>
</dbReference>
<dbReference type="InterPro" id="IPR009057">
    <property type="entry name" value="Homeodomain-like_sf"/>
</dbReference>
<dbReference type="PROSITE" id="PS50045">
    <property type="entry name" value="SIGMA54_INTERACT_4"/>
    <property type="match status" value="1"/>
</dbReference>
<dbReference type="PROSITE" id="PS50110">
    <property type="entry name" value="RESPONSE_REGULATORY"/>
    <property type="match status" value="1"/>
</dbReference>
<evidence type="ECO:0000256" key="9">
    <source>
        <dbReference type="SAM" id="MobiDB-lite"/>
    </source>
</evidence>
<evidence type="ECO:0000256" key="3">
    <source>
        <dbReference type="ARBA" id="ARBA00022840"/>
    </source>
</evidence>
<dbReference type="SUPFAM" id="SSF52540">
    <property type="entry name" value="P-loop containing nucleoside triphosphate hydrolases"/>
    <property type="match status" value="1"/>
</dbReference>
<dbReference type="Gene3D" id="1.10.10.60">
    <property type="entry name" value="Homeodomain-like"/>
    <property type="match status" value="1"/>
</dbReference>
<dbReference type="Proteomes" id="UP001320119">
    <property type="component" value="Chromosome"/>
</dbReference>
<proteinExistence type="predicted"/>
<dbReference type="PANTHER" id="PTHR32071:SF117">
    <property type="entry name" value="PTS-DEPENDENT DIHYDROXYACETONE KINASE OPERON REGULATORY PROTEIN-RELATED"/>
    <property type="match status" value="1"/>
</dbReference>
<dbReference type="InterPro" id="IPR025943">
    <property type="entry name" value="Sigma_54_int_dom_ATP-bd_2"/>
</dbReference>
<evidence type="ECO:0000256" key="1">
    <source>
        <dbReference type="ARBA" id="ARBA00022553"/>
    </source>
</evidence>
<gene>
    <name evidence="12" type="ORF">MARGE09_P2410</name>
</gene>
<keyword evidence="5" id="KW-0805">Transcription regulation</keyword>
<dbReference type="InterPro" id="IPR027417">
    <property type="entry name" value="P-loop_NTPase"/>
</dbReference>
<dbReference type="RefSeq" id="WP_236982411.1">
    <property type="nucleotide sequence ID" value="NZ_AP023086.1"/>
</dbReference>
<dbReference type="InterPro" id="IPR003593">
    <property type="entry name" value="AAA+_ATPase"/>
</dbReference>
<dbReference type="KEGG" id="marq:MARGE09_P2410"/>
<dbReference type="GO" id="GO:0000160">
    <property type="term" value="P:phosphorelay signal transduction system"/>
    <property type="evidence" value="ECO:0007669"/>
    <property type="project" value="UniProtKB-KW"/>
</dbReference>
<dbReference type="EMBL" id="AP023086">
    <property type="protein sequence ID" value="BCD98209.1"/>
    <property type="molecule type" value="Genomic_DNA"/>
</dbReference>
<dbReference type="GO" id="GO:0043565">
    <property type="term" value="F:sequence-specific DNA binding"/>
    <property type="evidence" value="ECO:0007669"/>
    <property type="project" value="InterPro"/>
</dbReference>
<feature type="region of interest" description="Disordered" evidence="9">
    <location>
        <begin position="382"/>
        <end position="459"/>
    </location>
</feature>
<keyword evidence="1 8" id="KW-0597">Phosphoprotein</keyword>
<dbReference type="PANTHER" id="PTHR32071">
    <property type="entry name" value="TRANSCRIPTIONAL REGULATORY PROTEIN"/>
    <property type="match status" value="1"/>
</dbReference>
<dbReference type="InterPro" id="IPR011006">
    <property type="entry name" value="CheY-like_superfamily"/>
</dbReference>
<keyword evidence="2" id="KW-0547">Nucleotide-binding</keyword>
<dbReference type="CDD" id="cd00009">
    <property type="entry name" value="AAA"/>
    <property type="match status" value="1"/>
</dbReference>
<dbReference type="GO" id="GO:0006355">
    <property type="term" value="P:regulation of DNA-templated transcription"/>
    <property type="evidence" value="ECO:0007669"/>
    <property type="project" value="InterPro"/>
</dbReference>
<evidence type="ECO:0000313" key="13">
    <source>
        <dbReference type="Proteomes" id="UP001320119"/>
    </source>
</evidence>
<dbReference type="FunFam" id="1.10.8.60:FF:000120">
    <property type="entry name" value="Sigma-54-dependent Fis family transcriptional regulator"/>
    <property type="match status" value="1"/>
</dbReference>
<dbReference type="SMART" id="SM00448">
    <property type="entry name" value="REC"/>
    <property type="match status" value="1"/>
</dbReference>
<dbReference type="Gene3D" id="3.40.50.300">
    <property type="entry name" value="P-loop containing nucleotide triphosphate hydrolases"/>
    <property type="match status" value="1"/>
</dbReference>
<keyword evidence="6" id="KW-0238">DNA-binding</keyword>
<dbReference type="AlphaFoldDB" id="A0AAN2BKN1"/>
<dbReference type="PROSITE" id="PS00676">
    <property type="entry name" value="SIGMA54_INTERACT_2"/>
    <property type="match status" value="1"/>
</dbReference>
<evidence type="ECO:0000256" key="6">
    <source>
        <dbReference type="ARBA" id="ARBA00023125"/>
    </source>
</evidence>
<keyword evidence="4" id="KW-0902">Two-component regulatory system</keyword>
<feature type="modified residue" description="4-aspartylphosphate" evidence="8">
    <location>
        <position position="55"/>
    </location>
</feature>
<dbReference type="InterPro" id="IPR058031">
    <property type="entry name" value="AAA_lid_NorR"/>
</dbReference>
<dbReference type="Pfam" id="PF00072">
    <property type="entry name" value="Response_reg"/>
    <property type="match status" value="1"/>
</dbReference>
<accession>A0AAN2BKN1</accession>
<evidence type="ECO:0000259" key="11">
    <source>
        <dbReference type="PROSITE" id="PS50110"/>
    </source>
</evidence>
<evidence type="ECO:0000256" key="5">
    <source>
        <dbReference type="ARBA" id="ARBA00023015"/>
    </source>
</evidence>
<keyword evidence="7" id="KW-0804">Transcription</keyword>
<dbReference type="SMART" id="SM00382">
    <property type="entry name" value="AAA"/>
    <property type="match status" value="1"/>
</dbReference>
<dbReference type="InterPro" id="IPR002078">
    <property type="entry name" value="Sigma_54_int"/>
</dbReference>
<dbReference type="Gene3D" id="3.40.50.2300">
    <property type="match status" value="1"/>
</dbReference>
<dbReference type="FunFam" id="3.40.50.300:FF:000006">
    <property type="entry name" value="DNA-binding transcriptional regulator NtrC"/>
    <property type="match status" value="1"/>
</dbReference>
<feature type="domain" description="Response regulatory" evidence="11">
    <location>
        <begin position="6"/>
        <end position="119"/>
    </location>
</feature>
<dbReference type="InterPro" id="IPR002197">
    <property type="entry name" value="HTH_Fis"/>
</dbReference>
<feature type="domain" description="Sigma-54 factor interaction" evidence="10">
    <location>
        <begin position="143"/>
        <end position="372"/>
    </location>
</feature>
<name>A0AAN2BKN1_9GAMM</name>